<protein>
    <submittedName>
        <fullName evidence="1">Uncharacterized protein</fullName>
    </submittedName>
</protein>
<dbReference type="OrthoDB" id="21502at2759"/>
<comment type="caution">
    <text evidence="1">The sequence shown here is derived from an EMBL/GenBank/DDBJ whole genome shotgun (WGS) entry which is preliminary data.</text>
</comment>
<dbReference type="Gene3D" id="3.30.559.10">
    <property type="entry name" value="Chloramphenicol acetyltransferase-like domain"/>
    <property type="match status" value="2"/>
</dbReference>
<accession>A0A9P7ZJK7</accession>
<evidence type="ECO:0000313" key="2">
    <source>
        <dbReference type="Proteomes" id="UP000887229"/>
    </source>
</evidence>
<dbReference type="RefSeq" id="XP_046116602.1">
    <property type="nucleotide sequence ID" value="XM_046266913.1"/>
</dbReference>
<dbReference type="GeneID" id="70297816"/>
<dbReference type="InterPro" id="IPR023213">
    <property type="entry name" value="CAT-like_dom_sf"/>
</dbReference>
<reference evidence="1" key="1">
    <citation type="journal article" date="2021" name="IMA Fungus">
        <title>Genomic characterization of three marine fungi, including Emericellopsis atlantica sp. nov. with signatures of a generalist lifestyle and marine biomass degradation.</title>
        <authorList>
            <person name="Hagestad O.C."/>
            <person name="Hou L."/>
            <person name="Andersen J.H."/>
            <person name="Hansen E.H."/>
            <person name="Altermark B."/>
            <person name="Li C."/>
            <person name="Kuhnert E."/>
            <person name="Cox R.J."/>
            <person name="Crous P.W."/>
            <person name="Spatafora J.W."/>
            <person name="Lail K."/>
            <person name="Amirebrahimi M."/>
            <person name="Lipzen A."/>
            <person name="Pangilinan J."/>
            <person name="Andreopoulos W."/>
            <person name="Hayes R.D."/>
            <person name="Ng V."/>
            <person name="Grigoriev I.V."/>
            <person name="Jackson S.A."/>
            <person name="Sutton T.D.S."/>
            <person name="Dobson A.D.W."/>
            <person name="Rama T."/>
        </authorList>
    </citation>
    <scope>NUCLEOTIDE SEQUENCE</scope>
    <source>
        <strain evidence="1">TS7</strain>
    </source>
</reference>
<dbReference type="EMBL" id="MU251261">
    <property type="protein sequence ID" value="KAG9252678.1"/>
    <property type="molecule type" value="Genomic_DNA"/>
</dbReference>
<organism evidence="1 2">
    <name type="scientific">Emericellopsis atlantica</name>
    <dbReference type="NCBI Taxonomy" id="2614577"/>
    <lineage>
        <taxon>Eukaryota</taxon>
        <taxon>Fungi</taxon>
        <taxon>Dikarya</taxon>
        <taxon>Ascomycota</taxon>
        <taxon>Pezizomycotina</taxon>
        <taxon>Sordariomycetes</taxon>
        <taxon>Hypocreomycetidae</taxon>
        <taxon>Hypocreales</taxon>
        <taxon>Bionectriaceae</taxon>
        <taxon>Emericellopsis</taxon>
    </lineage>
</organism>
<dbReference type="AlphaFoldDB" id="A0A9P7ZJK7"/>
<gene>
    <name evidence="1" type="ORF">F5Z01DRAFT_744242</name>
</gene>
<name>A0A9P7ZJK7_9HYPO</name>
<sequence length="438" mass="48392">MARPRDVFCQLKTAPSPVETDEIYPLHMLDDTKTLRGIVVTWTLRFNNVLDADKLHSSLSELLEIGDWRKMGTRTDERAVEIHVPRPFTAERPAVAYSQEILAVDIEKHELARALPKGTDRASVQPGPGEFRAFAARKGAPEALDDFIYHDVPQLSLHITLFNDATLVSLSWPHTLMGVMGQQGLLRGWSMVLAGRVSDVPPVLGAREEAIRAAVDAPVEAKEDFKVGQSFERMGGKRHLLTAWVARALTSSLPQPRPVTVLHALNARFRISSLANSPVVYIQNMAVAAFASLPEDSHTKSLVHVALENRQHLVEQATEGQVLAFLRELLQNAKTGGDPNILCCPSDAVLLPFTNWERANIFKTADFSPAVVRAGEMGPLRNNAPGTIVYHHADSMRSSSAVRDVVVVLGKDHGGNYWLNGVLLPSTWLKIREDIERM</sequence>
<dbReference type="Proteomes" id="UP000887229">
    <property type="component" value="Unassembled WGS sequence"/>
</dbReference>
<proteinExistence type="predicted"/>
<evidence type="ECO:0000313" key="1">
    <source>
        <dbReference type="EMBL" id="KAG9252678.1"/>
    </source>
</evidence>
<keyword evidence="2" id="KW-1185">Reference proteome</keyword>